<evidence type="ECO:0000256" key="1">
    <source>
        <dbReference type="ARBA" id="ARBA00022559"/>
    </source>
</evidence>
<dbReference type="InterPro" id="IPR002065">
    <property type="entry name" value="TPX"/>
</dbReference>
<keyword evidence="2" id="KW-0049">Antioxidant</keyword>
<dbReference type="Proteomes" id="UP000050964">
    <property type="component" value="Unassembled WGS sequence"/>
</dbReference>
<evidence type="ECO:0000256" key="4">
    <source>
        <dbReference type="ARBA" id="ARBA00023284"/>
    </source>
</evidence>
<feature type="domain" description="Thioredoxin" evidence="5">
    <location>
        <begin position="23"/>
        <end position="171"/>
    </location>
</feature>
<keyword evidence="1 6" id="KW-0575">Peroxidase</keyword>
<dbReference type="CDD" id="cd03014">
    <property type="entry name" value="PRX_Atyp2cys"/>
    <property type="match status" value="1"/>
</dbReference>
<evidence type="ECO:0000259" key="5">
    <source>
        <dbReference type="PROSITE" id="PS51352"/>
    </source>
</evidence>
<accession>A0A837RJE9</accession>
<dbReference type="PANTHER" id="PTHR43110:SF1">
    <property type="entry name" value="THIOL PEROXIDASE"/>
    <property type="match status" value="1"/>
</dbReference>
<name>A0A837RJE9_9LACO</name>
<comment type="caution">
    <text evidence="6">The sequence shown here is derived from an EMBL/GenBank/DDBJ whole genome shotgun (WGS) entry which is preliminary data.</text>
</comment>
<dbReference type="InterPro" id="IPR050455">
    <property type="entry name" value="Tpx_Peroxidase_subfamily"/>
</dbReference>
<evidence type="ECO:0000313" key="6">
    <source>
        <dbReference type="EMBL" id="KRK43013.1"/>
    </source>
</evidence>
<keyword evidence="1 6" id="KW-0560">Oxidoreductase</keyword>
<dbReference type="Pfam" id="PF08534">
    <property type="entry name" value="Redoxin"/>
    <property type="match status" value="1"/>
</dbReference>
<dbReference type="GO" id="GO:0008379">
    <property type="term" value="F:thioredoxin peroxidase activity"/>
    <property type="evidence" value="ECO:0007669"/>
    <property type="project" value="InterPro"/>
</dbReference>
<evidence type="ECO:0000313" key="7">
    <source>
        <dbReference type="Proteomes" id="UP000050964"/>
    </source>
</evidence>
<keyword evidence="4" id="KW-0676">Redox-active center</keyword>
<dbReference type="PANTHER" id="PTHR43110">
    <property type="entry name" value="THIOL PEROXIDASE"/>
    <property type="match status" value="1"/>
</dbReference>
<reference evidence="6 7" key="1">
    <citation type="journal article" date="2015" name="Genome Announc.">
        <title>Expanding the biotechnology potential of lactobacilli through comparative genomics of 213 strains and associated genera.</title>
        <authorList>
            <person name="Sun Z."/>
            <person name="Harris H.M."/>
            <person name="McCann A."/>
            <person name="Guo C."/>
            <person name="Argimon S."/>
            <person name="Zhang W."/>
            <person name="Yang X."/>
            <person name="Jeffery I.B."/>
            <person name="Cooney J.C."/>
            <person name="Kagawa T.F."/>
            <person name="Liu W."/>
            <person name="Song Y."/>
            <person name="Salvetti E."/>
            <person name="Wrobel A."/>
            <person name="Rasinkangas P."/>
            <person name="Parkhill J."/>
            <person name="Rea M.C."/>
            <person name="O'Sullivan O."/>
            <person name="Ritari J."/>
            <person name="Douillard F.P."/>
            <person name="Paul Ross R."/>
            <person name="Yang R."/>
            <person name="Briner A.E."/>
            <person name="Felis G.E."/>
            <person name="de Vos W.M."/>
            <person name="Barrangou R."/>
            <person name="Klaenhammer T.R."/>
            <person name="Caufield P.W."/>
            <person name="Cui Y."/>
            <person name="Zhang H."/>
            <person name="O'Toole P.W."/>
        </authorList>
    </citation>
    <scope>NUCLEOTIDE SEQUENCE [LARGE SCALE GENOMIC DNA]</scope>
    <source>
        <strain evidence="6 7">JCM 15951</strain>
    </source>
</reference>
<dbReference type="AlphaFoldDB" id="A0A837RJE9"/>
<keyword evidence="3" id="KW-1015">Disulfide bond</keyword>
<dbReference type="EMBL" id="AZDB01000011">
    <property type="protein sequence ID" value="KRK43013.1"/>
    <property type="molecule type" value="Genomic_DNA"/>
</dbReference>
<dbReference type="InterPro" id="IPR013740">
    <property type="entry name" value="Redoxin"/>
</dbReference>
<protein>
    <submittedName>
        <fullName evidence="6">Thiol peroxidase</fullName>
    </submittedName>
</protein>
<sequence length="171" mass="19257">MKGVIFMDLDFKGQTISTIGKPLTVGENFPDFTVLNKDNNEIKLSSLLDKPVLISVVPDINTSVCSIQTKHFNEEIDGHSEINFVTISTNTPEEQTSWCAAENVKNMQMLSDIDHDFGKKSNIWIRDLNILARSVWVVDKNGEIIYSEIVPVQSDEPSYDRVLGQLNELVK</sequence>
<dbReference type="InterPro" id="IPR036249">
    <property type="entry name" value="Thioredoxin-like_sf"/>
</dbReference>
<dbReference type="SUPFAM" id="SSF52833">
    <property type="entry name" value="Thioredoxin-like"/>
    <property type="match status" value="1"/>
</dbReference>
<gene>
    <name evidence="6" type="ORF">FD26_GL000204</name>
</gene>
<dbReference type="Gene3D" id="3.40.30.10">
    <property type="entry name" value="Glutaredoxin"/>
    <property type="match status" value="1"/>
</dbReference>
<organism evidence="6 7">
    <name type="scientific">Companilactobacillus crustorum JCM 15951</name>
    <dbReference type="NCBI Taxonomy" id="1423737"/>
    <lineage>
        <taxon>Bacteria</taxon>
        <taxon>Bacillati</taxon>
        <taxon>Bacillota</taxon>
        <taxon>Bacilli</taxon>
        <taxon>Lactobacillales</taxon>
        <taxon>Lactobacillaceae</taxon>
        <taxon>Companilactobacillus</taxon>
    </lineage>
</organism>
<evidence type="ECO:0000256" key="3">
    <source>
        <dbReference type="ARBA" id="ARBA00023157"/>
    </source>
</evidence>
<dbReference type="InterPro" id="IPR013766">
    <property type="entry name" value="Thioredoxin_domain"/>
</dbReference>
<dbReference type="PROSITE" id="PS51352">
    <property type="entry name" value="THIOREDOXIN_2"/>
    <property type="match status" value="1"/>
</dbReference>
<proteinExistence type="predicted"/>
<evidence type="ECO:0000256" key="2">
    <source>
        <dbReference type="ARBA" id="ARBA00022862"/>
    </source>
</evidence>
<dbReference type="NCBIfam" id="NF001808">
    <property type="entry name" value="PRK00522.1"/>
    <property type="match status" value="1"/>
</dbReference>